<name>A0A238FM90_9BASI</name>
<keyword evidence="4" id="KW-0732">Signal</keyword>
<dbReference type="STRING" id="269621.A0A238FM90"/>
<evidence type="ECO:0000313" key="10">
    <source>
        <dbReference type="EMBL" id="SCV74872.1"/>
    </source>
</evidence>
<comment type="similarity">
    <text evidence="1">Belongs to the peptidase M43B family.</text>
</comment>
<keyword evidence="2" id="KW-0645">Protease</keyword>
<dbReference type="PANTHER" id="PTHR47466:SF1">
    <property type="entry name" value="METALLOPROTEASE MEP1 (AFU_ORTHOLOGUE AFUA_1G07730)-RELATED"/>
    <property type="match status" value="1"/>
</dbReference>
<accession>A0A238FM90</accession>
<keyword evidence="11" id="KW-1185">Reference proteome</keyword>
<keyword evidence="3" id="KW-0479">Metal-binding</keyword>
<dbReference type="SUPFAM" id="SSF55486">
    <property type="entry name" value="Metalloproteases ('zincins'), catalytic domain"/>
    <property type="match status" value="1"/>
</dbReference>
<dbReference type="OrthoDB" id="536211at2759"/>
<dbReference type="GO" id="GO:0006508">
    <property type="term" value="P:proteolysis"/>
    <property type="evidence" value="ECO:0007669"/>
    <property type="project" value="UniProtKB-KW"/>
</dbReference>
<sequence>MSPYPAYEGGHLDHSRIQTQIDVLNQVYSANSMPFRFELTSIDYTTNSFWFQNYGPESPGDVAMRKALRVGGIADLNVDSVGSILSLQGEAFFGLSTFPWDLRTNSSDPSLFKDGIVLDYTVLPGGRPDLNKGWVLVHEVFHFFGGYHLWSGGCDTTTGGDEVSDTNPQAEANHGYPMGRHSCSTQYTDMVWNFMDYTDQSCGDKSFTPGQVARATAFAKLYRGIGSSMTTLDVSRRRKSGRQKGL</sequence>
<dbReference type="InterPro" id="IPR024079">
    <property type="entry name" value="MetalloPept_cat_dom_sf"/>
</dbReference>
<proteinExistence type="inferred from homology"/>
<evidence type="ECO:0000256" key="4">
    <source>
        <dbReference type="ARBA" id="ARBA00022729"/>
    </source>
</evidence>
<feature type="domain" description="Peptidase M43 pregnancy-associated plasma-A" evidence="9">
    <location>
        <begin position="131"/>
        <end position="217"/>
    </location>
</feature>
<dbReference type="Pfam" id="PF05572">
    <property type="entry name" value="Peptidase_M43"/>
    <property type="match status" value="1"/>
</dbReference>
<keyword evidence="7" id="KW-0482">Metalloprotease</keyword>
<dbReference type="Gene3D" id="3.40.390.10">
    <property type="entry name" value="Collagenase (Catalytic Domain)"/>
    <property type="match status" value="1"/>
</dbReference>
<dbReference type="AlphaFoldDB" id="A0A238FM90"/>
<keyword evidence="5" id="KW-0378">Hydrolase</keyword>
<organism evidence="10 11">
    <name type="scientific">Microbotryum intermedium</name>
    <dbReference type="NCBI Taxonomy" id="269621"/>
    <lineage>
        <taxon>Eukaryota</taxon>
        <taxon>Fungi</taxon>
        <taxon>Dikarya</taxon>
        <taxon>Basidiomycota</taxon>
        <taxon>Pucciniomycotina</taxon>
        <taxon>Microbotryomycetes</taxon>
        <taxon>Microbotryales</taxon>
        <taxon>Microbotryaceae</taxon>
        <taxon>Microbotryum</taxon>
    </lineage>
</organism>
<evidence type="ECO:0000256" key="5">
    <source>
        <dbReference type="ARBA" id="ARBA00022801"/>
    </source>
</evidence>
<reference evidence="11" key="1">
    <citation type="submission" date="2016-09" db="EMBL/GenBank/DDBJ databases">
        <authorList>
            <person name="Jeantristanb JTB J.-T."/>
            <person name="Ricardo R."/>
        </authorList>
    </citation>
    <scope>NUCLEOTIDE SEQUENCE [LARGE SCALE GENOMIC DNA]</scope>
</reference>
<evidence type="ECO:0000256" key="7">
    <source>
        <dbReference type="ARBA" id="ARBA00023049"/>
    </source>
</evidence>
<dbReference type="Proteomes" id="UP000198372">
    <property type="component" value="Unassembled WGS sequence"/>
</dbReference>
<evidence type="ECO:0000256" key="8">
    <source>
        <dbReference type="ARBA" id="ARBA00023157"/>
    </source>
</evidence>
<dbReference type="GO" id="GO:0046872">
    <property type="term" value="F:metal ion binding"/>
    <property type="evidence" value="ECO:0007669"/>
    <property type="project" value="UniProtKB-KW"/>
</dbReference>
<gene>
    <name evidence="10" type="ORF">BQ2448_7901</name>
</gene>
<evidence type="ECO:0000256" key="3">
    <source>
        <dbReference type="ARBA" id="ARBA00022723"/>
    </source>
</evidence>
<evidence type="ECO:0000256" key="6">
    <source>
        <dbReference type="ARBA" id="ARBA00022833"/>
    </source>
</evidence>
<keyword evidence="6" id="KW-0862">Zinc</keyword>
<evidence type="ECO:0000256" key="1">
    <source>
        <dbReference type="ARBA" id="ARBA00008721"/>
    </source>
</evidence>
<dbReference type="InterPro" id="IPR008754">
    <property type="entry name" value="Peptidase_M43"/>
</dbReference>
<dbReference type="EMBL" id="FMSP01000024">
    <property type="protein sequence ID" value="SCV74872.1"/>
    <property type="molecule type" value="Genomic_DNA"/>
</dbReference>
<dbReference type="PANTHER" id="PTHR47466">
    <property type="match status" value="1"/>
</dbReference>
<dbReference type="GO" id="GO:0008237">
    <property type="term" value="F:metallopeptidase activity"/>
    <property type="evidence" value="ECO:0007669"/>
    <property type="project" value="UniProtKB-KW"/>
</dbReference>
<evidence type="ECO:0000256" key="2">
    <source>
        <dbReference type="ARBA" id="ARBA00022670"/>
    </source>
</evidence>
<protein>
    <submittedName>
        <fullName evidence="10">BQ2448_7901 protein</fullName>
    </submittedName>
</protein>
<evidence type="ECO:0000313" key="11">
    <source>
        <dbReference type="Proteomes" id="UP000198372"/>
    </source>
</evidence>
<evidence type="ECO:0000259" key="9">
    <source>
        <dbReference type="Pfam" id="PF05572"/>
    </source>
</evidence>
<keyword evidence="8" id="KW-1015">Disulfide bond</keyword>